<dbReference type="Pfam" id="PF12937">
    <property type="entry name" value="F-box-like"/>
    <property type="match status" value="1"/>
</dbReference>
<feature type="compositionally biased region" description="Low complexity" evidence="4">
    <location>
        <begin position="834"/>
        <end position="844"/>
    </location>
</feature>
<dbReference type="InterPro" id="IPR019775">
    <property type="entry name" value="WD40_repeat_CS"/>
</dbReference>
<dbReference type="InterPro" id="IPR001810">
    <property type="entry name" value="F-box_dom"/>
</dbReference>
<feature type="domain" description="F-box" evidence="5">
    <location>
        <begin position="473"/>
        <end position="497"/>
    </location>
</feature>
<feature type="region of interest" description="Disordered" evidence="4">
    <location>
        <begin position="724"/>
        <end position="913"/>
    </location>
</feature>
<dbReference type="PROSITE" id="PS50294">
    <property type="entry name" value="WD_REPEATS_REGION"/>
    <property type="match status" value="3"/>
</dbReference>
<feature type="compositionally biased region" description="Low complexity" evidence="4">
    <location>
        <begin position="854"/>
        <end position="867"/>
    </location>
</feature>
<organism evidence="6 7">
    <name type="scientific">Tetrapyrgos nigripes</name>
    <dbReference type="NCBI Taxonomy" id="182062"/>
    <lineage>
        <taxon>Eukaryota</taxon>
        <taxon>Fungi</taxon>
        <taxon>Dikarya</taxon>
        <taxon>Basidiomycota</taxon>
        <taxon>Agaricomycotina</taxon>
        <taxon>Agaricomycetes</taxon>
        <taxon>Agaricomycetidae</taxon>
        <taxon>Agaricales</taxon>
        <taxon>Marasmiineae</taxon>
        <taxon>Marasmiaceae</taxon>
        <taxon>Tetrapyrgos</taxon>
    </lineage>
</organism>
<keyword evidence="2" id="KW-0677">Repeat</keyword>
<evidence type="ECO:0000256" key="3">
    <source>
        <dbReference type="PROSITE-ProRule" id="PRU00221"/>
    </source>
</evidence>
<feature type="region of interest" description="Disordered" evidence="4">
    <location>
        <begin position="157"/>
        <end position="214"/>
    </location>
</feature>
<feature type="compositionally biased region" description="Polar residues" evidence="4">
    <location>
        <begin position="179"/>
        <end position="189"/>
    </location>
</feature>
<sequence length="1389" mass="152375">MSSLPFTPPRRTSSRNALIFADNIDDDIDTTTPFPVHDARPSSPSPSTSDFSVIGADEAEASARDLDYNNSFWSYNTGTPYRGGSFGSFGRRVIYSTPTLNLLSSYNGGSTGDYVNEGGPSAGVSGSGSGSGSGASAALKSLFPRLWDVLVSSPTRNILSTSSSPNNSPNSHRHRNSSYFGTPSYSNSHVHTHTHPYAPSPHANTNASGGRLTKSRNNRAWEGRQCNCANVSRGGGYYDFDGHGHHHDGGYDNPTHLNDHVDNPFLSTATATTAFSLIPDVALDQVPSPSSFPADPDNPRHSLSSQYSYININFSDLPPLDGEEGELIDIDIEDEACYVPVPYGGGLWRQGGKGSFSRARVVTGLDILGMLPTEIALVVLEMLVVATSTSANISPSTSLSKSEAHVQADIGGVDSRNEQGTEGDIDRRKSVIIHHNYQRASIFGLSTGGGALVMEYPPPYIPSRNYTPEQALRDLITCTQVSKRWRELAIDNSVWKAAYEGRWGAGVVGGGITSEKSVLEGYVKKQEEMKKRKQKDCCLEFWDDEIFTAPSDPDAKVDVNDAPSGSGSAAGSSSRSTISTASPSPSLDYHLIYKERQDLDKRWAGSALEKKVTWYRHAVSPLSIPPEYRKKMGIKRKKRDYQPLNVDVQGEIRRGGTVYLGYNFEEEQNEKRPVSPEEVESDEAYIKRMNDMIQNKRFERPPLPVMLPTLDTIPTKTTASTRAIYTRSRPSFSASTWSNVDPTPATPTTMNSWEVTSPVMGRSTSSHSDSLSPSPRTRLNNGVRPSHHRSPSATVSRRGWAGGPAKPRVEEEDESSSSSESGSGSGSGSGAGSSSGSRSLSSVSTLRARARNYSSRAFGSRSRSRGGVDAPSPAGKDRTLKKGKQRATESPKAQFNVEPQSKPFTPEEREKEKEREIYRLLKGTVNVASEEWEKWEPKVMRISGHVDSVYCIELPTSSETFGITANEYKPSATLSNVPMRSAEMNKIFVTGSRDRTIKMWSLKTGRCLGTFGVRKDGHMGEGLVLSGGPPGVRMSGAEKDDGPLTEEDRLGHKGSVLCLKFIWEKYGLDADEREQWKDGGVKQRWSMWKGKEKEVDEPKETKIIGRRGVMLSGSSDNTICVWDVWEEIKLGGEGKNKRHSGAEADIDEYEEDDPEDVAYQQYEMKARVRKVLRAHTGGVLDLRVDDNWIVSCSKDTTIRVWNRSTLQMHRIMRGHEGPVNAVGMVEGKVVSASGDGKMILWDVKSGERLRTFEGHDRGLACVEYKGDLIISGSNDCKIKMWSAGTGQCLCTLEGHAALVRALAYDPSSGRLVSVSYDKSVRVWDVKDIRDGSRNKSGSEGRLLREFRNAHTSQIFDVRFDLSRIVSTSHDHTIVVADFESQLNSAELFV</sequence>
<feature type="compositionally biased region" description="Low complexity" evidence="4">
    <location>
        <begin position="562"/>
        <end position="583"/>
    </location>
</feature>
<dbReference type="InterPro" id="IPR036047">
    <property type="entry name" value="F-box-like_dom_sf"/>
</dbReference>
<dbReference type="PRINTS" id="PR00320">
    <property type="entry name" value="GPROTEINBRPT"/>
</dbReference>
<comment type="caution">
    <text evidence="6">The sequence shown here is derived from an EMBL/GenBank/DDBJ whole genome shotgun (WGS) entry which is preliminary data.</text>
</comment>
<feature type="region of interest" description="Disordered" evidence="4">
    <location>
        <begin position="552"/>
        <end position="583"/>
    </location>
</feature>
<keyword evidence="1 3" id="KW-0853">WD repeat</keyword>
<feature type="compositionally biased region" description="Polar residues" evidence="4">
    <location>
        <begin position="891"/>
        <end position="903"/>
    </location>
</feature>
<dbReference type="InterPro" id="IPR001680">
    <property type="entry name" value="WD40_rpt"/>
</dbReference>
<dbReference type="Pfam" id="PF00400">
    <property type="entry name" value="WD40"/>
    <property type="match status" value="5"/>
</dbReference>
<dbReference type="InterPro" id="IPR036322">
    <property type="entry name" value="WD40_repeat_dom_sf"/>
</dbReference>
<dbReference type="Gene3D" id="1.20.1280.50">
    <property type="match status" value="1"/>
</dbReference>
<dbReference type="Gene3D" id="2.130.10.10">
    <property type="entry name" value="YVTN repeat-like/Quinoprotein amine dehydrogenase"/>
    <property type="match status" value="2"/>
</dbReference>
<dbReference type="SUPFAM" id="SSF50978">
    <property type="entry name" value="WD40 repeat-like"/>
    <property type="match status" value="2"/>
</dbReference>
<feature type="repeat" description="WD" evidence="3">
    <location>
        <begin position="1292"/>
        <end position="1326"/>
    </location>
</feature>
<dbReference type="InterPro" id="IPR015943">
    <property type="entry name" value="WD40/YVTN_repeat-like_dom_sf"/>
</dbReference>
<keyword evidence="7" id="KW-1185">Reference proteome</keyword>
<dbReference type="PROSITE" id="PS50082">
    <property type="entry name" value="WD_REPEATS_2"/>
    <property type="match status" value="5"/>
</dbReference>
<evidence type="ECO:0000256" key="2">
    <source>
        <dbReference type="ARBA" id="ARBA00022737"/>
    </source>
</evidence>
<dbReference type="InterPro" id="IPR020472">
    <property type="entry name" value="WD40_PAC1"/>
</dbReference>
<accession>A0A8H5LQ02</accession>
<dbReference type="PROSITE" id="PS00678">
    <property type="entry name" value="WD_REPEATS_1"/>
    <property type="match status" value="2"/>
</dbReference>
<feature type="repeat" description="WD" evidence="3">
    <location>
        <begin position="985"/>
        <end position="1010"/>
    </location>
</feature>
<evidence type="ECO:0000256" key="4">
    <source>
        <dbReference type="SAM" id="MobiDB-lite"/>
    </source>
</evidence>
<dbReference type="Proteomes" id="UP000559256">
    <property type="component" value="Unassembled WGS sequence"/>
</dbReference>
<evidence type="ECO:0000259" key="5">
    <source>
        <dbReference type="Pfam" id="PF12937"/>
    </source>
</evidence>
<proteinExistence type="predicted"/>
<feature type="compositionally biased region" description="Gly residues" evidence="4">
    <location>
        <begin position="823"/>
        <end position="833"/>
    </location>
</feature>
<evidence type="ECO:0000256" key="1">
    <source>
        <dbReference type="ARBA" id="ARBA00022574"/>
    </source>
</evidence>
<evidence type="ECO:0000313" key="7">
    <source>
        <dbReference type="Proteomes" id="UP000559256"/>
    </source>
</evidence>
<dbReference type="EMBL" id="JAACJM010000028">
    <property type="protein sequence ID" value="KAF5365347.1"/>
    <property type="molecule type" value="Genomic_DNA"/>
</dbReference>
<reference evidence="6 7" key="1">
    <citation type="journal article" date="2020" name="ISME J.">
        <title>Uncovering the hidden diversity of litter-decomposition mechanisms in mushroom-forming fungi.</title>
        <authorList>
            <person name="Floudas D."/>
            <person name="Bentzer J."/>
            <person name="Ahren D."/>
            <person name="Johansson T."/>
            <person name="Persson P."/>
            <person name="Tunlid A."/>
        </authorList>
    </citation>
    <scope>NUCLEOTIDE SEQUENCE [LARGE SCALE GENOMIC DNA]</scope>
    <source>
        <strain evidence="6 7">CBS 291.85</strain>
    </source>
</reference>
<protein>
    <recommendedName>
        <fullName evidence="5">F-box domain-containing protein</fullName>
    </recommendedName>
</protein>
<feature type="compositionally biased region" description="Basic and acidic residues" evidence="4">
    <location>
        <begin position="1036"/>
        <end position="1047"/>
    </location>
</feature>
<feature type="repeat" description="WD" evidence="3">
    <location>
        <begin position="1172"/>
        <end position="1202"/>
    </location>
</feature>
<name>A0A8H5LQ02_9AGAR</name>
<dbReference type="SMART" id="SM00320">
    <property type="entry name" value="WD40"/>
    <property type="match status" value="7"/>
</dbReference>
<feature type="compositionally biased region" description="Low complexity" evidence="4">
    <location>
        <begin position="763"/>
        <end position="774"/>
    </location>
</feature>
<feature type="region of interest" description="Disordered" evidence="4">
    <location>
        <begin position="29"/>
        <end position="52"/>
    </location>
</feature>
<dbReference type="OrthoDB" id="19711at2759"/>
<evidence type="ECO:0000313" key="6">
    <source>
        <dbReference type="EMBL" id="KAF5365347.1"/>
    </source>
</evidence>
<feature type="repeat" description="WD" evidence="3">
    <location>
        <begin position="1212"/>
        <end position="1251"/>
    </location>
</feature>
<feature type="region of interest" description="Disordered" evidence="4">
    <location>
        <begin position="1026"/>
        <end position="1047"/>
    </location>
</feature>
<dbReference type="CDD" id="cd00200">
    <property type="entry name" value="WD40"/>
    <property type="match status" value="1"/>
</dbReference>
<feature type="compositionally biased region" description="Polar residues" evidence="4">
    <location>
        <begin position="724"/>
        <end position="755"/>
    </location>
</feature>
<dbReference type="PANTHER" id="PTHR19848">
    <property type="entry name" value="WD40 REPEAT PROTEIN"/>
    <property type="match status" value="1"/>
</dbReference>
<dbReference type="PANTHER" id="PTHR19848:SF8">
    <property type="entry name" value="F-BOX AND WD REPEAT DOMAIN CONTAINING 7"/>
    <property type="match status" value="1"/>
</dbReference>
<dbReference type="SUPFAM" id="SSF81383">
    <property type="entry name" value="F-box domain"/>
    <property type="match status" value="1"/>
</dbReference>
<gene>
    <name evidence="6" type="ORF">D9758_005385</name>
</gene>
<feature type="repeat" description="WD" evidence="3">
    <location>
        <begin position="1252"/>
        <end position="1291"/>
    </location>
</feature>